<proteinExistence type="inferred from homology"/>
<dbReference type="SUPFAM" id="SSF51161">
    <property type="entry name" value="Trimeric LpxA-like enzymes"/>
    <property type="match status" value="1"/>
</dbReference>
<dbReference type="InterPro" id="IPR011004">
    <property type="entry name" value="Trimer_LpxA-like_sf"/>
</dbReference>
<dbReference type="InterPro" id="IPR041561">
    <property type="entry name" value="PglD_N"/>
</dbReference>
<dbReference type="NCBIfam" id="TIGR03570">
    <property type="entry name" value="NeuD_NnaD"/>
    <property type="match status" value="1"/>
</dbReference>
<dbReference type="GO" id="GO:0016746">
    <property type="term" value="F:acyltransferase activity"/>
    <property type="evidence" value="ECO:0007669"/>
    <property type="project" value="UniProtKB-KW"/>
</dbReference>
<evidence type="ECO:0000259" key="6">
    <source>
        <dbReference type="Pfam" id="PF17836"/>
    </source>
</evidence>
<dbReference type="InterPro" id="IPR018357">
    <property type="entry name" value="Hexapep_transf_CS"/>
</dbReference>
<gene>
    <name evidence="7" type="ORF">SAMN04488498_1393</name>
</gene>
<evidence type="ECO:0000256" key="3">
    <source>
        <dbReference type="ARBA" id="ARBA00022737"/>
    </source>
</evidence>
<keyword evidence="8" id="KW-1185">Reference proteome</keyword>
<dbReference type="PANTHER" id="PTHR43300">
    <property type="entry name" value="ACETYLTRANSFERASE"/>
    <property type="match status" value="1"/>
</dbReference>
<dbReference type="Gene3D" id="3.40.50.20">
    <property type="match status" value="1"/>
</dbReference>
<keyword evidence="2 7" id="KW-0808">Transferase</keyword>
<feature type="domain" description="PglD N-terminal" evidence="6">
    <location>
        <begin position="7"/>
        <end position="84"/>
    </location>
</feature>
<dbReference type="EMBL" id="FOSL01000039">
    <property type="protein sequence ID" value="SFL14049.1"/>
    <property type="molecule type" value="Genomic_DNA"/>
</dbReference>
<feature type="binding site" evidence="5">
    <location>
        <position position="73"/>
    </location>
    <ligand>
        <name>substrate</name>
    </ligand>
</feature>
<comment type="similarity">
    <text evidence="1">Belongs to the transferase hexapeptide repeat family.</text>
</comment>
<dbReference type="Gene3D" id="2.160.10.10">
    <property type="entry name" value="Hexapeptide repeat proteins"/>
    <property type="match status" value="1"/>
</dbReference>
<name>A0A1I4F956_9HYPH</name>
<organism evidence="7 8">
    <name type="scientific">Neomesorhizobium albiziae</name>
    <dbReference type="NCBI Taxonomy" id="335020"/>
    <lineage>
        <taxon>Bacteria</taxon>
        <taxon>Pseudomonadati</taxon>
        <taxon>Pseudomonadota</taxon>
        <taxon>Alphaproteobacteria</taxon>
        <taxon>Hyphomicrobiales</taxon>
        <taxon>Phyllobacteriaceae</taxon>
        <taxon>Neomesorhizobium</taxon>
    </lineage>
</organism>
<keyword evidence="7" id="KW-0012">Acyltransferase</keyword>
<dbReference type="InterPro" id="IPR020019">
    <property type="entry name" value="AcTrfase_PglD-like"/>
</dbReference>
<dbReference type="OrthoDB" id="9815592at2"/>
<dbReference type="InterPro" id="IPR050179">
    <property type="entry name" value="Trans_hexapeptide_repeat"/>
</dbReference>
<evidence type="ECO:0000256" key="2">
    <source>
        <dbReference type="ARBA" id="ARBA00022679"/>
    </source>
</evidence>
<dbReference type="AlphaFoldDB" id="A0A1I4F956"/>
<sequence length="218" mass="22347">MIAKRERVVIIGAGGHGRVCAEIAASQGLDVTGFVDSGNLSATINGVPVVARDIFELSSHTPPKTVSVFVAIGNNITRSKVCAEVASLGYQMPILCHPHSWVSPTVTIGAGTVLMPGVVVNANTRISTSCILNTCCSIDHDNILESAVQICPGVRSAGNVCFEKLAFVGTGAVLIPSVRVGAGAVVGAGSVVVRDVQAETRVAGNPAKKMTVQASKDT</sequence>
<evidence type="ECO:0000313" key="7">
    <source>
        <dbReference type="EMBL" id="SFL14049.1"/>
    </source>
</evidence>
<dbReference type="PANTHER" id="PTHR43300:SF7">
    <property type="entry name" value="UDP-N-ACETYLBACILLOSAMINE N-ACETYLTRANSFERASE"/>
    <property type="match status" value="1"/>
</dbReference>
<dbReference type="PROSITE" id="PS00101">
    <property type="entry name" value="HEXAPEP_TRANSFERASES"/>
    <property type="match status" value="1"/>
</dbReference>
<feature type="site" description="Increases basicity of active site His" evidence="4">
    <location>
        <position position="141"/>
    </location>
</feature>
<evidence type="ECO:0000256" key="5">
    <source>
        <dbReference type="PIRSR" id="PIRSR620019-2"/>
    </source>
</evidence>
<evidence type="ECO:0000313" key="8">
    <source>
        <dbReference type="Proteomes" id="UP000323300"/>
    </source>
</evidence>
<feature type="active site" description="Proton acceptor" evidence="4">
    <location>
        <position position="140"/>
    </location>
</feature>
<dbReference type="RefSeq" id="WP_149764064.1">
    <property type="nucleotide sequence ID" value="NZ_BSPE01000010.1"/>
</dbReference>
<evidence type="ECO:0000256" key="1">
    <source>
        <dbReference type="ARBA" id="ARBA00007274"/>
    </source>
</evidence>
<reference evidence="7 8" key="1">
    <citation type="submission" date="2016-10" db="EMBL/GenBank/DDBJ databases">
        <authorList>
            <person name="Varghese N."/>
            <person name="Submissions S."/>
        </authorList>
    </citation>
    <scope>NUCLEOTIDE SEQUENCE [LARGE SCALE GENOMIC DNA]</scope>
    <source>
        <strain evidence="7 8">DSM 21822</strain>
    </source>
</reference>
<evidence type="ECO:0000256" key="4">
    <source>
        <dbReference type="PIRSR" id="PIRSR620019-1"/>
    </source>
</evidence>
<keyword evidence="3" id="KW-0677">Repeat</keyword>
<dbReference type="Proteomes" id="UP000323300">
    <property type="component" value="Unassembled WGS sequence"/>
</dbReference>
<dbReference type="CDD" id="cd03360">
    <property type="entry name" value="LbH_AT_putative"/>
    <property type="match status" value="1"/>
</dbReference>
<accession>A0A1I4F956</accession>
<dbReference type="Pfam" id="PF17836">
    <property type="entry name" value="PglD_N"/>
    <property type="match status" value="1"/>
</dbReference>
<protein>
    <submittedName>
        <fullName evidence="7">Sugar O-acyltransferase, sialic acid O-acetyltransferase NeuD family</fullName>
    </submittedName>
</protein>